<dbReference type="Gene3D" id="1.25.40.10">
    <property type="entry name" value="Tetratricopeptide repeat domain"/>
    <property type="match status" value="1"/>
</dbReference>
<proteinExistence type="predicted"/>
<name>A0A1Q8VDR9_9ACTO</name>
<dbReference type="SUPFAM" id="SSF48452">
    <property type="entry name" value="TPR-like"/>
    <property type="match status" value="1"/>
</dbReference>
<reference evidence="2 3" key="1">
    <citation type="submission" date="2016-12" db="EMBL/GenBank/DDBJ databases">
        <title>Genomic comparison of strains in the 'Actinomyces naeslundii' group.</title>
        <authorList>
            <person name="Mughal S.R."/>
            <person name="Do T."/>
            <person name="Gilbert S.C."/>
            <person name="Witherden E.A."/>
            <person name="Didelot X."/>
            <person name="Beighton D."/>
        </authorList>
    </citation>
    <scope>NUCLEOTIDE SEQUENCE [LARGE SCALE GENOMIC DNA]</scope>
    <source>
        <strain evidence="2 3">R21091</strain>
    </source>
</reference>
<gene>
    <name evidence="2" type="ORF">BKH31_07835</name>
</gene>
<evidence type="ECO:0000313" key="3">
    <source>
        <dbReference type="Proteomes" id="UP000186471"/>
    </source>
</evidence>
<evidence type="ECO:0000256" key="1">
    <source>
        <dbReference type="SAM" id="MobiDB-lite"/>
    </source>
</evidence>
<sequence>MRVPSVPLTVSVDHAWSDLRRHLEWTRNESTVVMVAAQTRAQTQDLKERAALWCRRAHEPWSEPKAEQSLASWLSLHLPVPGVLFLDLWDDQVRRRVLYALNEMRIRLARPGGGCVMVCGSIALLGDAAREAADLWSIRSLTCVIGSGSGELVDLPQRREEDDGSGSLVADDGSRYRSTWSITAPPDQRTPELAATIRETDRARRLLPTEPWRAREILDALSEDPSPLSVAFRGLTGAEIGGLLDDTVTVEVNLKAVLETLADFPAPLRSQVADAVLAIAMTFGAVDAAAPAARERERLARGLEESLGTPQARRDLSVSLDNVGRVAEVRGEWDAAEAAYRESLGLARGLEESLGTPEARRDLSVSLNHVGRVAEARGEWDAAEEAYRESLEIRQELDDLLGTPQAQQDVSTSQENLKRLSQKRADLGEL</sequence>
<accession>A0A1Q8VDR9</accession>
<evidence type="ECO:0008006" key="4">
    <source>
        <dbReference type="Google" id="ProtNLM"/>
    </source>
</evidence>
<dbReference type="Pfam" id="PF13374">
    <property type="entry name" value="TPR_10"/>
    <property type="match status" value="1"/>
</dbReference>
<dbReference type="InterPro" id="IPR019734">
    <property type="entry name" value="TPR_rpt"/>
</dbReference>
<dbReference type="Proteomes" id="UP000186471">
    <property type="component" value="Unassembled WGS sequence"/>
</dbReference>
<organism evidence="2 3">
    <name type="scientific">Actinomyces oris</name>
    <dbReference type="NCBI Taxonomy" id="544580"/>
    <lineage>
        <taxon>Bacteria</taxon>
        <taxon>Bacillati</taxon>
        <taxon>Actinomycetota</taxon>
        <taxon>Actinomycetes</taxon>
        <taxon>Actinomycetales</taxon>
        <taxon>Actinomycetaceae</taxon>
        <taxon>Actinomyces</taxon>
    </lineage>
</organism>
<dbReference type="EMBL" id="MSKK01000031">
    <property type="protein sequence ID" value="OLO46211.1"/>
    <property type="molecule type" value="Genomic_DNA"/>
</dbReference>
<feature type="compositionally biased region" description="Polar residues" evidence="1">
    <location>
        <begin position="404"/>
        <end position="415"/>
    </location>
</feature>
<comment type="caution">
    <text evidence="2">The sequence shown here is derived from an EMBL/GenBank/DDBJ whole genome shotgun (WGS) entry which is preliminary data.</text>
</comment>
<feature type="region of interest" description="Disordered" evidence="1">
    <location>
        <begin position="404"/>
        <end position="430"/>
    </location>
</feature>
<dbReference type="OrthoDB" id="3259302at2"/>
<protein>
    <recommendedName>
        <fullName evidence="4">Tetratricopeptide repeat protein</fullName>
    </recommendedName>
</protein>
<dbReference type="InterPro" id="IPR011990">
    <property type="entry name" value="TPR-like_helical_dom_sf"/>
</dbReference>
<evidence type="ECO:0000313" key="2">
    <source>
        <dbReference type="EMBL" id="OLO46211.1"/>
    </source>
</evidence>
<dbReference type="SMART" id="SM00028">
    <property type="entry name" value="TPR"/>
    <property type="match status" value="2"/>
</dbReference>
<dbReference type="AlphaFoldDB" id="A0A1Q8VDR9"/>